<comment type="function">
    <text evidence="12">Component of the cytosolic iron-sulfur (Fe/S) protein assembly (CIA) machinery. Required for maturation of extramitochondrial Fe-S proteins. The NBP35-CFD1 heterotetramer forms a Fe-S scaffold complex, mediating the de novo assembly of an Fe-S cluster and its transfer to target apoproteins.</text>
</comment>
<evidence type="ECO:0000256" key="11">
    <source>
        <dbReference type="ARBA" id="ARBA00065349"/>
    </source>
</evidence>
<dbReference type="CDD" id="cd02037">
    <property type="entry name" value="Mrp_NBP35"/>
    <property type="match status" value="1"/>
</dbReference>
<keyword evidence="9 12" id="KW-0411">Iron-sulfur</keyword>
<keyword evidence="5 12" id="KW-0479">Metal-binding</keyword>
<keyword evidence="14" id="KW-1185">Reference proteome</keyword>
<dbReference type="InterPro" id="IPR019591">
    <property type="entry name" value="Mrp/NBP35_ATP-bd"/>
</dbReference>
<dbReference type="Gene3D" id="3.40.50.300">
    <property type="entry name" value="P-loop containing nucleotide triphosphate hydrolases"/>
    <property type="match status" value="1"/>
</dbReference>
<dbReference type="HAMAP" id="MF_02040">
    <property type="entry name" value="Mrp_NBP35"/>
    <property type="match status" value="1"/>
</dbReference>
<evidence type="ECO:0000256" key="12">
    <source>
        <dbReference type="HAMAP-Rule" id="MF_03039"/>
    </source>
</evidence>
<accession>A0A397VQX9</accession>
<evidence type="ECO:0000256" key="9">
    <source>
        <dbReference type="ARBA" id="ARBA00023014"/>
    </source>
</evidence>
<keyword evidence="7 12" id="KW-0067">ATP-binding</keyword>
<feature type="binding site" evidence="12">
    <location>
        <position position="198"/>
    </location>
    <ligand>
        <name>[4Fe-4S] cluster</name>
        <dbReference type="ChEBI" id="CHEBI:49883"/>
        <note>ligand shared between dimeric partners</note>
    </ligand>
</feature>
<dbReference type="GO" id="GO:0005930">
    <property type="term" value="C:axoneme"/>
    <property type="evidence" value="ECO:0007669"/>
    <property type="project" value="UniProtKB-SubCell"/>
</dbReference>
<comment type="subcellular location">
    <subcellularLocation>
        <location evidence="2">Cytoplasm</location>
        <location evidence="2">Cytoskeleton</location>
        <location evidence="2">Cilium axoneme</location>
    </subcellularLocation>
    <subcellularLocation>
        <location evidence="1">Cytoplasm</location>
        <location evidence="1">Cytoskeleton</location>
        <location evidence="1">Microtubule organizing center</location>
        <location evidence="1">Centrosome</location>
        <location evidence="1">Centriole</location>
    </subcellularLocation>
</comment>
<evidence type="ECO:0000256" key="4">
    <source>
        <dbReference type="ARBA" id="ARBA00022490"/>
    </source>
</evidence>
<keyword evidence="4 12" id="KW-0963">Cytoplasm</keyword>
<keyword evidence="3 12" id="KW-0004">4Fe-4S</keyword>
<evidence type="ECO:0000313" key="13">
    <source>
        <dbReference type="EMBL" id="RIB24171.1"/>
    </source>
</evidence>
<evidence type="ECO:0000256" key="10">
    <source>
        <dbReference type="ARBA" id="ARBA00053368"/>
    </source>
</evidence>
<dbReference type="GO" id="GO:0046872">
    <property type="term" value="F:metal ion binding"/>
    <property type="evidence" value="ECO:0007669"/>
    <property type="project" value="UniProtKB-KW"/>
</dbReference>
<dbReference type="InterPro" id="IPR027417">
    <property type="entry name" value="P-loop_NTPase"/>
</dbReference>
<dbReference type="InterPro" id="IPR033756">
    <property type="entry name" value="YlxH/NBP35"/>
</dbReference>
<dbReference type="GO" id="GO:0005829">
    <property type="term" value="C:cytosol"/>
    <property type="evidence" value="ECO:0007669"/>
    <property type="project" value="TreeGrafter"/>
</dbReference>
<reference evidence="13 14" key="1">
    <citation type="submission" date="2018-06" db="EMBL/GenBank/DDBJ databases">
        <title>Comparative genomics reveals the genomic features of Rhizophagus irregularis, R. cerebriforme, R. diaphanum and Gigaspora rosea, and their symbiotic lifestyle signature.</title>
        <authorList>
            <person name="Morin E."/>
            <person name="San Clemente H."/>
            <person name="Chen E.C.H."/>
            <person name="De La Providencia I."/>
            <person name="Hainaut M."/>
            <person name="Kuo A."/>
            <person name="Kohler A."/>
            <person name="Murat C."/>
            <person name="Tang N."/>
            <person name="Roy S."/>
            <person name="Loubradou J."/>
            <person name="Henrissat B."/>
            <person name="Grigoriev I.V."/>
            <person name="Corradi N."/>
            <person name="Roux C."/>
            <person name="Martin F.M."/>
        </authorList>
    </citation>
    <scope>NUCLEOTIDE SEQUENCE [LARGE SCALE GENOMIC DNA]</scope>
    <source>
        <strain evidence="13 14">DAOM 194757</strain>
    </source>
</reference>
<dbReference type="PROSITE" id="PS01215">
    <property type="entry name" value="MRP"/>
    <property type="match status" value="1"/>
</dbReference>
<dbReference type="GO" id="GO:0016787">
    <property type="term" value="F:hydrolase activity"/>
    <property type="evidence" value="ECO:0007669"/>
    <property type="project" value="UniProtKB-KW"/>
</dbReference>
<comment type="similarity">
    <text evidence="12">Belongs to the Mrp/NBP35 ATP-binding proteins family. NUBP2/CFD1 subfamily.</text>
</comment>
<evidence type="ECO:0000256" key="7">
    <source>
        <dbReference type="ARBA" id="ARBA00022840"/>
    </source>
</evidence>
<dbReference type="PANTHER" id="PTHR23264">
    <property type="entry name" value="NUCLEOTIDE-BINDING PROTEIN NBP35 YEAST -RELATED"/>
    <property type="match status" value="1"/>
</dbReference>
<dbReference type="SUPFAM" id="SSF52540">
    <property type="entry name" value="P-loop containing nucleoside triphosphate hydrolases"/>
    <property type="match status" value="1"/>
</dbReference>
<dbReference type="InterPro" id="IPR028600">
    <property type="entry name" value="NUBP2/Cfd1_eukaryotes"/>
</dbReference>
<name>A0A397VQX9_9GLOM</name>
<protein>
    <submittedName>
        <fullName evidence="13">P-loop containing nucleoside triphosphate hydrolase protein</fullName>
    </submittedName>
</protein>
<evidence type="ECO:0000256" key="1">
    <source>
        <dbReference type="ARBA" id="ARBA00004114"/>
    </source>
</evidence>
<dbReference type="PANTHER" id="PTHR23264:SF19">
    <property type="entry name" value="CYTOSOLIC FE-S CLUSTER ASSEMBLY FACTOR NUBP2"/>
    <property type="match status" value="1"/>
</dbReference>
<dbReference type="FunFam" id="3.40.50.300:FF:000796">
    <property type="entry name" value="Cytosolic Fe-S cluster assembly factor NUBP2"/>
    <property type="match status" value="1"/>
</dbReference>
<feature type="binding site" evidence="12">
    <location>
        <position position="195"/>
    </location>
    <ligand>
        <name>[4Fe-4S] cluster</name>
        <dbReference type="ChEBI" id="CHEBI:49883"/>
        <note>ligand shared between dimeric partners</note>
    </ligand>
</feature>
<evidence type="ECO:0000313" key="14">
    <source>
        <dbReference type="Proteomes" id="UP000266673"/>
    </source>
</evidence>
<organism evidence="13 14">
    <name type="scientific">Gigaspora rosea</name>
    <dbReference type="NCBI Taxonomy" id="44941"/>
    <lineage>
        <taxon>Eukaryota</taxon>
        <taxon>Fungi</taxon>
        <taxon>Fungi incertae sedis</taxon>
        <taxon>Mucoromycota</taxon>
        <taxon>Glomeromycotina</taxon>
        <taxon>Glomeromycetes</taxon>
        <taxon>Diversisporales</taxon>
        <taxon>Gigasporaceae</taxon>
        <taxon>Gigaspora</taxon>
    </lineage>
</organism>
<dbReference type="Proteomes" id="UP000266673">
    <property type="component" value="Unassembled WGS sequence"/>
</dbReference>
<evidence type="ECO:0000256" key="3">
    <source>
        <dbReference type="ARBA" id="ARBA00022485"/>
    </source>
</evidence>
<dbReference type="STRING" id="44941.A0A397VQX9"/>
<dbReference type="AlphaFoldDB" id="A0A397VQX9"/>
<comment type="function">
    <text evidence="10">Component of the cytosolic iron-sulfur (Fe/S) protein assembly (CIA) machinery. Required for maturation of extramitochondrial Fe-S proteins. The NUBP1-NUBP2 heterotetramer forms a Fe-S scaffold complex, mediating the de novo assembly of an Fe-S cluster and its transfer to target apoproteins. Negatively regulates cilium formation and structure.</text>
</comment>
<dbReference type="HAMAP" id="MF_03039">
    <property type="entry name" value="NUBP2"/>
    <property type="match status" value="1"/>
</dbReference>
<dbReference type="GO" id="GO:0005814">
    <property type="term" value="C:centriole"/>
    <property type="evidence" value="ECO:0007669"/>
    <property type="project" value="UniProtKB-SubCell"/>
</dbReference>
<dbReference type="EMBL" id="QKWP01000227">
    <property type="protein sequence ID" value="RIB24171.1"/>
    <property type="molecule type" value="Genomic_DNA"/>
</dbReference>
<gene>
    <name evidence="13" type="ORF">C2G38_1958267</name>
</gene>
<comment type="subunit">
    <text evidence="11">Heterotetramer of 2 NUBP1 and 2 NUBP2 chains. Interacts with KIFC1. Interacts with NUBP1.</text>
</comment>
<keyword evidence="8 12" id="KW-0408">Iron</keyword>
<keyword evidence="13" id="KW-0378">Hydrolase</keyword>
<dbReference type="GO" id="GO:0005524">
    <property type="term" value="F:ATP binding"/>
    <property type="evidence" value="ECO:0007669"/>
    <property type="project" value="UniProtKB-KW"/>
</dbReference>
<dbReference type="OrthoDB" id="1741334at2759"/>
<dbReference type="GO" id="GO:0005634">
    <property type="term" value="C:nucleus"/>
    <property type="evidence" value="ECO:0007669"/>
    <property type="project" value="UniProtKB-ARBA"/>
</dbReference>
<evidence type="ECO:0000256" key="5">
    <source>
        <dbReference type="ARBA" id="ARBA00022723"/>
    </source>
</evidence>
<feature type="binding site" evidence="12">
    <location>
        <begin position="21"/>
        <end position="28"/>
    </location>
    <ligand>
        <name>ATP</name>
        <dbReference type="ChEBI" id="CHEBI:30616"/>
    </ligand>
</feature>
<comment type="caution">
    <text evidence="13">The sequence shown here is derived from an EMBL/GenBank/DDBJ whole genome shotgun (WGS) entry which is preliminary data.</text>
</comment>
<evidence type="ECO:0000256" key="8">
    <source>
        <dbReference type="ARBA" id="ARBA00023004"/>
    </source>
</evidence>
<proteinExistence type="inferred from homology"/>
<dbReference type="GO" id="GO:0051539">
    <property type="term" value="F:4 iron, 4 sulfur cluster binding"/>
    <property type="evidence" value="ECO:0007669"/>
    <property type="project" value="UniProtKB-UniRule"/>
</dbReference>
<keyword evidence="6 12" id="KW-0547">Nucleotide-binding</keyword>
<evidence type="ECO:0000256" key="2">
    <source>
        <dbReference type="ARBA" id="ARBA00004430"/>
    </source>
</evidence>
<dbReference type="InterPro" id="IPR000808">
    <property type="entry name" value="Mrp-like_CS"/>
</dbReference>
<dbReference type="GO" id="GO:0140663">
    <property type="term" value="F:ATP-dependent FeS chaperone activity"/>
    <property type="evidence" value="ECO:0007669"/>
    <property type="project" value="InterPro"/>
</dbReference>
<sequence>MSDSISTQLGNIKHIILVLSGKGGVGKSSISTQLSLCLAKKGHKVGILDIDLTGPSIPRMFGLENRQVHQASSGWVPVFTDESQNLCCMSIGFLLQKKDDSVVWRGPKKNAMIKQFLSDVCWGELDYLIIDTPPGTSDEHISVVEYLKDANPDGAILVTTPQAVALADVRKELNFCKKVNLPILGVIENMSGFICPHCEECTNLFSTGGGEAMAHEFGVEFLGRVPIDPSLTLIVENQDSSPDKDLIKKYSASNLFKVLSNITDKIIEKVSLKNT</sequence>
<evidence type="ECO:0000256" key="6">
    <source>
        <dbReference type="ARBA" id="ARBA00022741"/>
    </source>
</evidence>
<dbReference type="Pfam" id="PF10609">
    <property type="entry name" value="ParA"/>
    <property type="match status" value="1"/>
</dbReference>
<dbReference type="GO" id="GO:0016226">
    <property type="term" value="P:iron-sulfur cluster assembly"/>
    <property type="evidence" value="ECO:0007669"/>
    <property type="project" value="UniProtKB-UniRule"/>
</dbReference>